<dbReference type="PANTHER" id="PTHR45642">
    <property type="entry name" value="GDSL ESTERASE/LIPASE EXL3"/>
    <property type="match status" value="1"/>
</dbReference>
<organism evidence="3 4">
    <name type="scientific">Urochloa decumbens</name>
    <dbReference type="NCBI Taxonomy" id="240449"/>
    <lineage>
        <taxon>Eukaryota</taxon>
        <taxon>Viridiplantae</taxon>
        <taxon>Streptophyta</taxon>
        <taxon>Embryophyta</taxon>
        <taxon>Tracheophyta</taxon>
        <taxon>Spermatophyta</taxon>
        <taxon>Magnoliopsida</taxon>
        <taxon>Liliopsida</taxon>
        <taxon>Poales</taxon>
        <taxon>Poaceae</taxon>
        <taxon>PACMAD clade</taxon>
        <taxon>Panicoideae</taxon>
        <taxon>Panicodae</taxon>
        <taxon>Paniceae</taxon>
        <taxon>Melinidinae</taxon>
        <taxon>Urochloa</taxon>
    </lineage>
</organism>
<dbReference type="Proteomes" id="UP001497457">
    <property type="component" value="Chromosome 35b"/>
</dbReference>
<dbReference type="CDD" id="cd01837">
    <property type="entry name" value="SGNH_plant_lipase_like"/>
    <property type="match status" value="1"/>
</dbReference>
<dbReference type="EMBL" id="OZ075145">
    <property type="protein sequence ID" value="CAL5047860.1"/>
    <property type="molecule type" value="Genomic_DNA"/>
</dbReference>
<sequence length="413" mass="44707">MRALARAIKLVRRPGPAAAAEATCMPIMASLTTCLLGSYASWRQFIRPPLLHLVVVVAAAAASSLPGAVVYGAATSAGGQKISAIFMFGDSIVDPGNNNNRLTEARANFPPYGQDFPGGVATGRFSNGLVPGDFLASKLGIKELLPPYLSDDLELEDLLTGVAFACGGSGYDPLTSKLATTLSSTNQLELFADYKEKLRALVGEEEMERVISEGVFFTVMGANDIVNNYFTLPLRRHEYDLPSYVEFLVSSAINFTKLLSSFSQTLNDMGAKRIGFVGVPPLGCCPSQITLAGSPSGQCEPLRNQASRLFNTRISQELELLNAEQSISGSKIAYFDIYYNLLDLIQNPALYGFKDVSDGCCGSTVLNAAVFIAYHSCCPNAIDYIFWDGFHPTEKAYNIVVDKLIQQNMKYLM</sequence>
<dbReference type="Gene3D" id="3.40.50.1110">
    <property type="entry name" value="SGNH hydrolase"/>
    <property type="match status" value="1"/>
</dbReference>
<name>A0ABC9DZS4_9POAL</name>
<feature type="transmembrane region" description="Helical" evidence="2">
    <location>
        <begin position="50"/>
        <end position="74"/>
    </location>
</feature>
<dbReference type="InterPro" id="IPR001087">
    <property type="entry name" value="GDSL"/>
</dbReference>
<dbReference type="AlphaFoldDB" id="A0ABC9DZS4"/>
<dbReference type="InterPro" id="IPR036514">
    <property type="entry name" value="SGNH_hydro_sf"/>
</dbReference>
<protein>
    <recommendedName>
        <fullName evidence="5">GDSL esterase/lipase EXL3</fullName>
    </recommendedName>
</protein>
<dbReference type="PANTHER" id="PTHR45642:SF128">
    <property type="entry name" value="OS06G0351500 PROTEIN"/>
    <property type="match status" value="1"/>
</dbReference>
<keyword evidence="2" id="KW-1133">Transmembrane helix</keyword>
<gene>
    <name evidence="3" type="ORF">URODEC1_LOCUS90120</name>
</gene>
<dbReference type="InterPro" id="IPR050592">
    <property type="entry name" value="GDSL_lipolytic_enzyme"/>
</dbReference>
<proteinExistence type="inferred from homology"/>
<keyword evidence="2" id="KW-0472">Membrane</keyword>
<dbReference type="InterPro" id="IPR035669">
    <property type="entry name" value="SGNH_plant_lipase-like"/>
</dbReference>
<dbReference type="Pfam" id="PF00657">
    <property type="entry name" value="Lipase_GDSL"/>
    <property type="match status" value="1"/>
</dbReference>
<keyword evidence="2" id="KW-0812">Transmembrane</keyword>
<keyword evidence="4" id="KW-1185">Reference proteome</keyword>
<evidence type="ECO:0000313" key="3">
    <source>
        <dbReference type="EMBL" id="CAL5047860.1"/>
    </source>
</evidence>
<comment type="similarity">
    <text evidence="1">Belongs to the 'GDSL' lipolytic enzyme family.</text>
</comment>
<reference evidence="3" key="1">
    <citation type="submission" date="2024-10" db="EMBL/GenBank/DDBJ databases">
        <authorList>
            <person name="Ryan C."/>
        </authorList>
    </citation>
    <scope>NUCLEOTIDE SEQUENCE [LARGE SCALE GENOMIC DNA]</scope>
</reference>
<evidence type="ECO:0000256" key="1">
    <source>
        <dbReference type="ARBA" id="ARBA00008668"/>
    </source>
</evidence>
<dbReference type="SUPFAM" id="SSF52266">
    <property type="entry name" value="SGNH hydrolase"/>
    <property type="match status" value="1"/>
</dbReference>
<evidence type="ECO:0008006" key="5">
    <source>
        <dbReference type="Google" id="ProtNLM"/>
    </source>
</evidence>
<evidence type="ECO:0000256" key="2">
    <source>
        <dbReference type="SAM" id="Phobius"/>
    </source>
</evidence>
<accession>A0ABC9DZS4</accession>
<evidence type="ECO:0000313" key="4">
    <source>
        <dbReference type="Proteomes" id="UP001497457"/>
    </source>
</evidence>